<dbReference type="GO" id="GO:0046872">
    <property type="term" value="F:metal ion binding"/>
    <property type="evidence" value="ECO:0007669"/>
    <property type="project" value="UniProtKB-KW"/>
</dbReference>
<evidence type="ECO:0000256" key="2">
    <source>
        <dbReference type="ARBA" id="ARBA00022723"/>
    </source>
</evidence>
<dbReference type="Pfam" id="PF07687">
    <property type="entry name" value="M20_dimer"/>
    <property type="match status" value="1"/>
</dbReference>
<dbReference type="Gene3D" id="3.30.70.360">
    <property type="match status" value="1"/>
</dbReference>
<dbReference type="InterPro" id="IPR011650">
    <property type="entry name" value="Peptidase_M20_dimer"/>
</dbReference>
<dbReference type="EMBL" id="FUWM01000011">
    <property type="protein sequence ID" value="SJZ68654.1"/>
    <property type="molecule type" value="Genomic_DNA"/>
</dbReference>
<keyword evidence="7" id="KW-1185">Reference proteome</keyword>
<evidence type="ECO:0000256" key="1">
    <source>
        <dbReference type="ARBA" id="ARBA00001947"/>
    </source>
</evidence>
<dbReference type="GO" id="GO:0016787">
    <property type="term" value="F:hydrolase activity"/>
    <property type="evidence" value="ECO:0007669"/>
    <property type="project" value="UniProtKB-KW"/>
</dbReference>
<gene>
    <name evidence="6" type="ORF">SAMN02745118_01546</name>
</gene>
<feature type="domain" description="Peptidase M20 dimerisation" evidence="5">
    <location>
        <begin position="180"/>
        <end position="277"/>
    </location>
</feature>
<evidence type="ECO:0000259" key="5">
    <source>
        <dbReference type="Pfam" id="PF07687"/>
    </source>
</evidence>
<accession>A0A1T4MPE3</accession>
<comment type="cofactor">
    <cofactor evidence="1">
        <name>Zn(2+)</name>
        <dbReference type="ChEBI" id="CHEBI:29105"/>
    </cofactor>
</comment>
<evidence type="ECO:0000313" key="6">
    <source>
        <dbReference type="EMBL" id="SJZ68654.1"/>
    </source>
</evidence>
<dbReference type="Gene3D" id="3.40.630.10">
    <property type="entry name" value="Zn peptidases"/>
    <property type="match status" value="1"/>
</dbReference>
<sequence length="382" mass="42309">MEIEAVLDFINAKIDRIIEETIEISQISAPTFQEEKRANHIQQKLEEFGATKIRKDEVGNVIASYRVDPTASTVMIAAHLDTVFNEEVDLQVTREDPIVAAPGICDNSLGLEGLLVVAKVLNKFNIELGYNLILAATVGEEGLGNLKGMTQLMEDYEEKVDEVIALEGDGLGRVTNQAIGSSRWRVKFKATGGHSWSDFGQPSAIHTMSKAIAALNDFKLPNNKKTTYNVGKVSGGRTINTIAQEAEMLWEVRSLESNYLEQVVKEFKDIIKGIANKDKVKTEFELIGERPAGRISSEHELIKIISQTHKELGIESKYEAASTDGNLPLNLGIPAVTIGLTRGDNIHREDEYMEIEPVKLGLKQLLLIIDKLNNRGEINEED</sequence>
<proteinExistence type="predicted"/>
<evidence type="ECO:0000256" key="4">
    <source>
        <dbReference type="ARBA" id="ARBA00022833"/>
    </source>
</evidence>
<name>A0A1T4MPE3_9FIRM</name>
<keyword evidence="4" id="KW-0862">Zinc</keyword>
<dbReference type="InterPro" id="IPR050072">
    <property type="entry name" value="Peptidase_M20A"/>
</dbReference>
<dbReference type="PANTHER" id="PTHR43808:SF17">
    <property type="entry name" value="PEPTIDASE M20"/>
    <property type="match status" value="1"/>
</dbReference>
<dbReference type="Pfam" id="PF01546">
    <property type="entry name" value="Peptidase_M20"/>
    <property type="match status" value="1"/>
</dbReference>
<dbReference type="SUPFAM" id="SSF55031">
    <property type="entry name" value="Bacterial exopeptidase dimerisation domain"/>
    <property type="match status" value="1"/>
</dbReference>
<evidence type="ECO:0000313" key="7">
    <source>
        <dbReference type="Proteomes" id="UP000190625"/>
    </source>
</evidence>
<dbReference type="Proteomes" id="UP000190625">
    <property type="component" value="Unassembled WGS sequence"/>
</dbReference>
<dbReference type="SUPFAM" id="SSF53187">
    <property type="entry name" value="Zn-dependent exopeptidases"/>
    <property type="match status" value="1"/>
</dbReference>
<dbReference type="RefSeq" id="WP_078810022.1">
    <property type="nucleotide sequence ID" value="NZ_FUWM01000011.1"/>
</dbReference>
<keyword evidence="3" id="KW-0378">Hydrolase</keyword>
<dbReference type="AlphaFoldDB" id="A0A1T4MPE3"/>
<dbReference type="InterPro" id="IPR002933">
    <property type="entry name" value="Peptidase_M20"/>
</dbReference>
<dbReference type="InterPro" id="IPR036264">
    <property type="entry name" value="Bact_exopeptidase_dim_dom"/>
</dbReference>
<dbReference type="PROSITE" id="PS00758">
    <property type="entry name" value="ARGE_DAPE_CPG2_1"/>
    <property type="match status" value="1"/>
</dbReference>
<dbReference type="STRING" id="142842.SAMN02745118_01546"/>
<dbReference type="OrthoDB" id="9783294at2"/>
<dbReference type="PANTHER" id="PTHR43808">
    <property type="entry name" value="ACETYLORNITHINE DEACETYLASE"/>
    <property type="match status" value="1"/>
</dbReference>
<protein>
    <submittedName>
        <fullName evidence="6">Acetylornithine deacetylase/Succinyl-diaminopimelate desuccinylase</fullName>
    </submittedName>
</protein>
<reference evidence="7" key="1">
    <citation type="submission" date="2017-02" db="EMBL/GenBank/DDBJ databases">
        <authorList>
            <person name="Varghese N."/>
            <person name="Submissions S."/>
        </authorList>
    </citation>
    <scope>NUCLEOTIDE SEQUENCE [LARGE SCALE GENOMIC DNA]</scope>
    <source>
        <strain evidence="7">ATCC BAA-73</strain>
    </source>
</reference>
<organism evidence="6 7">
    <name type="scientific">Selenihalanaerobacter shriftii</name>
    <dbReference type="NCBI Taxonomy" id="142842"/>
    <lineage>
        <taxon>Bacteria</taxon>
        <taxon>Bacillati</taxon>
        <taxon>Bacillota</taxon>
        <taxon>Clostridia</taxon>
        <taxon>Halanaerobiales</taxon>
        <taxon>Halobacteroidaceae</taxon>
        <taxon>Selenihalanaerobacter</taxon>
    </lineage>
</organism>
<keyword evidence="2" id="KW-0479">Metal-binding</keyword>
<evidence type="ECO:0000256" key="3">
    <source>
        <dbReference type="ARBA" id="ARBA00022801"/>
    </source>
</evidence>
<dbReference type="InterPro" id="IPR001261">
    <property type="entry name" value="ArgE/DapE_CS"/>
</dbReference>